<dbReference type="InterPro" id="IPR006015">
    <property type="entry name" value="Universal_stress_UspA"/>
</dbReference>
<dbReference type="SUPFAM" id="SSF52402">
    <property type="entry name" value="Adenine nucleotide alpha hydrolases-like"/>
    <property type="match status" value="1"/>
</dbReference>
<evidence type="ECO:0000256" key="1">
    <source>
        <dbReference type="ARBA" id="ARBA00004496"/>
    </source>
</evidence>
<proteinExistence type="inferred from homology"/>
<dbReference type="InterPro" id="IPR014729">
    <property type="entry name" value="Rossmann-like_a/b/a_fold"/>
</dbReference>
<dbReference type="PANTHER" id="PTHR46268:SF23">
    <property type="entry name" value="UNIVERSAL STRESS PROTEIN A-RELATED"/>
    <property type="match status" value="1"/>
</dbReference>
<dbReference type="Gene3D" id="3.40.50.620">
    <property type="entry name" value="HUPs"/>
    <property type="match status" value="1"/>
</dbReference>
<dbReference type="EMBL" id="RBUT01000189">
    <property type="protein sequence ID" value="RMV42384.1"/>
    <property type="molecule type" value="Genomic_DNA"/>
</dbReference>
<comment type="subcellular location">
    <subcellularLocation>
        <location evidence="1">Cytoplasm</location>
    </subcellularLocation>
</comment>
<evidence type="ECO:0000256" key="2">
    <source>
        <dbReference type="ARBA" id="ARBA00008791"/>
    </source>
</evidence>
<evidence type="ECO:0000313" key="7">
    <source>
        <dbReference type="Proteomes" id="UP000279173"/>
    </source>
</evidence>
<gene>
    <name evidence="6" type="ORF">ALP10_05394</name>
</gene>
<evidence type="ECO:0000313" key="6">
    <source>
        <dbReference type="EMBL" id="RMV42384.1"/>
    </source>
</evidence>
<organism evidence="6 7">
    <name type="scientific">Pseudomonas syringae pv. helianthi</name>
    <dbReference type="NCBI Taxonomy" id="251654"/>
    <lineage>
        <taxon>Bacteria</taxon>
        <taxon>Pseudomonadati</taxon>
        <taxon>Pseudomonadota</taxon>
        <taxon>Gammaproteobacteria</taxon>
        <taxon>Pseudomonadales</taxon>
        <taxon>Pseudomonadaceae</taxon>
        <taxon>Pseudomonas</taxon>
    </lineage>
</organism>
<dbReference type="GO" id="GO:0005737">
    <property type="term" value="C:cytoplasm"/>
    <property type="evidence" value="ECO:0007669"/>
    <property type="project" value="UniProtKB-SubCell"/>
</dbReference>
<evidence type="ECO:0000256" key="4">
    <source>
        <dbReference type="ARBA" id="ARBA00022490"/>
    </source>
</evidence>
<dbReference type="Pfam" id="PF00582">
    <property type="entry name" value="Usp"/>
    <property type="match status" value="1"/>
</dbReference>
<sequence>MTPMIDRTIQTVIFLAPTRSQASHNIFENNGLHKGLPRCKRKSHTPTIAILPEDTLMPYEHILVAIDLTDECDPVIRRASLLATASEAKLSVVHIVEPIAMAFGGDVPMDLSQLQQQQIDQAREKLGKLTLKYPHLEISKNSHMVFGQPRQEIHKLAKSEACDLIVVGSHGRHGLALLLGSTANDVLHGAPCDVLAVSLKKPE</sequence>
<dbReference type="InterPro" id="IPR006016">
    <property type="entry name" value="UspA"/>
</dbReference>
<evidence type="ECO:0000256" key="3">
    <source>
        <dbReference type="ARBA" id="ARBA00011738"/>
    </source>
</evidence>
<comment type="similarity">
    <text evidence="2">Belongs to the universal stress protein A family.</text>
</comment>
<reference evidence="6 7" key="1">
    <citation type="submission" date="2018-08" db="EMBL/GenBank/DDBJ databases">
        <title>Recombination of ecologically and evolutionarily significant loci maintains genetic cohesion in the Pseudomonas syringae species complex.</title>
        <authorList>
            <person name="Dillon M."/>
            <person name="Thakur S."/>
            <person name="Almeida R.N.D."/>
            <person name="Weir B.S."/>
            <person name="Guttman D.S."/>
        </authorList>
    </citation>
    <scope>NUCLEOTIDE SEQUENCE [LARGE SCALE GENOMIC DNA]</scope>
    <source>
        <strain evidence="6 7">ICMP 3263</strain>
    </source>
</reference>
<name>A0A3M6CG94_9PSED</name>
<evidence type="ECO:0000259" key="5">
    <source>
        <dbReference type="Pfam" id="PF00582"/>
    </source>
</evidence>
<comment type="subunit">
    <text evidence="3">Homodimer.</text>
</comment>
<dbReference type="PRINTS" id="PR01438">
    <property type="entry name" value="UNVRSLSTRESS"/>
</dbReference>
<protein>
    <submittedName>
        <fullName evidence="6">Universal stress protein</fullName>
    </submittedName>
</protein>
<comment type="caution">
    <text evidence="6">The sequence shown here is derived from an EMBL/GenBank/DDBJ whole genome shotgun (WGS) entry which is preliminary data.</text>
</comment>
<feature type="domain" description="UspA" evidence="5">
    <location>
        <begin position="59"/>
        <end position="197"/>
    </location>
</feature>
<dbReference type="AlphaFoldDB" id="A0A3M6CG94"/>
<accession>A0A3M6CG94</accession>
<dbReference type="PANTHER" id="PTHR46268">
    <property type="entry name" value="STRESS RESPONSE PROTEIN NHAX"/>
    <property type="match status" value="1"/>
</dbReference>
<dbReference type="Proteomes" id="UP000279173">
    <property type="component" value="Unassembled WGS sequence"/>
</dbReference>
<keyword evidence="4" id="KW-0963">Cytoplasm</keyword>